<keyword evidence="2" id="KW-1185">Reference proteome</keyword>
<reference evidence="2" key="1">
    <citation type="submission" date="2015-01" db="EMBL/GenBank/DDBJ databases">
        <authorList>
            <person name="Aksoy S."/>
            <person name="Warren W."/>
            <person name="Wilson R.K."/>
        </authorList>
    </citation>
    <scope>NUCLEOTIDE SEQUENCE [LARGE SCALE GENOMIC DNA]</scope>
    <source>
        <strain evidence="2">IAEA</strain>
    </source>
</reference>
<evidence type="ECO:0000313" key="2">
    <source>
        <dbReference type="Proteomes" id="UP000092460"/>
    </source>
</evidence>
<reference evidence="1" key="2">
    <citation type="submission" date="2020-05" db="UniProtKB">
        <authorList>
            <consortium name="EnsemblMetazoa"/>
        </authorList>
    </citation>
    <scope>IDENTIFICATION</scope>
    <source>
        <strain evidence="1">IAEA</strain>
    </source>
</reference>
<dbReference type="VEuPathDB" id="VectorBase:GPPI033224"/>
<accession>A0A1B0BKQ6</accession>
<dbReference type="AlphaFoldDB" id="A0A1B0BKQ6"/>
<proteinExistence type="predicted"/>
<name>A0A1B0BKQ6_9MUSC</name>
<dbReference type="EMBL" id="JXJN01015994">
    <property type="status" value="NOT_ANNOTATED_CDS"/>
    <property type="molecule type" value="Genomic_DNA"/>
</dbReference>
<protein>
    <submittedName>
        <fullName evidence="1">Uncharacterized protein</fullName>
    </submittedName>
</protein>
<dbReference type="Proteomes" id="UP000092460">
    <property type="component" value="Unassembled WGS sequence"/>
</dbReference>
<organism evidence="1 2">
    <name type="scientific">Glossina palpalis gambiensis</name>
    <dbReference type="NCBI Taxonomy" id="67801"/>
    <lineage>
        <taxon>Eukaryota</taxon>
        <taxon>Metazoa</taxon>
        <taxon>Ecdysozoa</taxon>
        <taxon>Arthropoda</taxon>
        <taxon>Hexapoda</taxon>
        <taxon>Insecta</taxon>
        <taxon>Pterygota</taxon>
        <taxon>Neoptera</taxon>
        <taxon>Endopterygota</taxon>
        <taxon>Diptera</taxon>
        <taxon>Brachycera</taxon>
        <taxon>Muscomorpha</taxon>
        <taxon>Hippoboscoidea</taxon>
        <taxon>Glossinidae</taxon>
        <taxon>Glossina</taxon>
    </lineage>
</organism>
<evidence type="ECO:0000313" key="1">
    <source>
        <dbReference type="EnsemblMetazoa" id="GPPI033224-PA"/>
    </source>
</evidence>
<sequence length="192" mass="22092">MWQFTRTPINEDIEEHLSIATRTQTMKTENISPGILINNIRYLWNLGGCRTWEVVELERLWNSEGCRAREIIELGRKHLCVLSMAILNQPDSSAAMSHYGAILDIKNASRDSRFQLGILRYAYRMEALEAFRFASKSDADQLIATVGKAKALYFLSLNHLEKAELYFAEATRFTIYSPNDRCHRSRSLSDVL</sequence>
<dbReference type="EnsemblMetazoa" id="GPPI033224-RA">
    <property type="protein sequence ID" value="GPPI033224-PA"/>
    <property type="gene ID" value="GPPI033224"/>
</dbReference>